<evidence type="ECO:0000259" key="1">
    <source>
        <dbReference type="Pfam" id="PF01636"/>
    </source>
</evidence>
<dbReference type="RefSeq" id="WP_263048140.1">
    <property type="nucleotide sequence ID" value="NZ_CP106738.1"/>
</dbReference>
<evidence type="ECO:0000313" key="2">
    <source>
        <dbReference type="EMBL" id="UXX83581.1"/>
    </source>
</evidence>
<reference evidence="2" key="1">
    <citation type="submission" date="2022-10" db="EMBL/GenBank/DDBJ databases">
        <title>Roseovarius pelagicus sp. nov., isolated from Arctic seawater.</title>
        <authorList>
            <person name="Hong Y.W."/>
            <person name="Hwang C.Y."/>
        </authorList>
    </citation>
    <scope>NUCLEOTIDE SEQUENCE</scope>
    <source>
        <strain evidence="2">HL-MP18</strain>
    </source>
</reference>
<name>A0ABY6DBR7_9RHOB</name>
<dbReference type="Pfam" id="PF01636">
    <property type="entry name" value="APH"/>
    <property type="match status" value="1"/>
</dbReference>
<dbReference type="SUPFAM" id="SSF56112">
    <property type="entry name" value="Protein kinase-like (PK-like)"/>
    <property type="match status" value="1"/>
</dbReference>
<evidence type="ECO:0000313" key="3">
    <source>
        <dbReference type="Proteomes" id="UP001064087"/>
    </source>
</evidence>
<dbReference type="InterPro" id="IPR011009">
    <property type="entry name" value="Kinase-like_dom_sf"/>
</dbReference>
<organism evidence="2 3">
    <name type="scientific">Roseovarius pelagicus</name>
    <dbReference type="NCBI Taxonomy" id="2980108"/>
    <lineage>
        <taxon>Bacteria</taxon>
        <taxon>Pseudomonadati</taxon>
        <taxon>Pseudomonadota</taxon>
        <taxon>Alphaproteobacteria</taxon>
        <taxon>Rhodobacterales</taxon>
        <taxon>Roseobacteraceae</taxon>
        <taxon>Roseovarius</taxon>
    </lineage>
</organism>
<sequence>MTQPEFTPPSADFDSAMVIAHQLESACATDPRVAQIKPRALIRHVKGKRAIFHAEFEGHDAVVRLFLSPDDDTAAREWDEMQRLWPYMSEGTLRIARPLFACSAHGIVVTAAVPGTPLLEHLWTLDPADRSPYLPAAADWLRKSTAMSEGWRVASAKGWLRRARAASEKQPWAHLAELESRIMTEMARLAGQIEKAQWRTAISHGDFHPNNLIAKENQLTGIDIGGSRRMPIYKDMARFLMHLGRRRVDMGSPLIYGVSRAGFEAFCAAFQLEPVERNTFLPFMLGFEALIRVETESLPASRIRRAEKAYGDLLADLRRNATPA</sequence>
<protein>
    <submittedName>
        <fullName evidence="2">Aminoglycoside phosphotransferase family protein</fullName>
    </submittedName>
</protein>
<feature type="domain" description="Aminoglycoside phosphotransferase" evidence="1">
    <location>
        <begin position="59"/>
        <end position="246"/>
    </location>
</feature>
<dbReference type="InterPro" id="IPR002575">
    <property type="entry name" value="Aminoglycoside_PTrfase"/>
</dbReference>
<accession>A0ABY6DBR7</accession>
<keyword evidence="3" id="KW-1185">Reference proteome</keyword>
<proteinExistence type="predicted"/>
<dbReference type="EMBL" id="CP106738">
    <property type="protein sequence ID" value="UXX83581.1"/>
    <property type="molecule type" value="Genomic_DNA"/>
</dbReference>
<dbReference type="Gene3D" id="3.90.1200.10">
    <property type="match status" value="1"/>
</dbReference>
<dbReference type="Proteomes" id="UP001064087">
    <property type="component" value="Chromosome"/>
</dbReference>
<gene>
    <name evidence="2" type="ORF">N7U68_02565</name>
</gene>